<protein>
    <submittedName>
        <fullName evidence="1">Uncharacterized protein</fullName>
    </submittedName>
</protein>
<reference evidence="1" key="1">
    <citation type="journal article" date="2021" name="Proc. Natl. Acad. Sci. U.S.A.">
        <title>A Catalog of Tens of Thousands of Viruses from Human Metagenomes Reveals Hidden Associations with Chronic Diseases.</title>
        <authorList>
            <person name="Tisza M.J."/>
            <person name="Buck C.B."/>
        </authorList>
    </citation>
    <scope>NUCLEOTIDE SEQUENCE</scope>
    <source>
        <strain evidence="1">CtEfN2</strain>
    </source>
</reference>
<accession>A0A8S5RN13</accession>
<evidence type="ECO:0000313" key="1">
    <source>
        <dbReference type="EMBL" id="DAE32513.1"/>
    </source>
</evidence>
<name>A0A8S5RN13_9VIRU</name>
<sequence length="37" mass="4536">MSGLIWLIKQYFFHALACSSRPEFLRLSLFLFYPHRF</sequence>
<organism evidence="1">
    <name type="scientific">virus sp. ctEfN2</name>
    <dbReference type="NCBI Taxonomy" id="2825810"/>
    <lineage>
        <taxon>Viruses</taxon>
    </lineage>
</organism>
<dbReference type="EMBL" id="BK059123">
    <property type="protein sequence ID" value="DAE32513.1"/>
    <property type="molecule type" value="Genomic_DNA"/>
</dbReference>
<proteinExistence type="predicted"/>